<sequence length="76" mass="8120">MSKSDQKQSSPKPLSPRTAAVRAGLSRNYSSSSTESKSYESEGCDWPSRKQSGSSRPIFCGAHAGTSKYPSSKESS</sequence>
<evidence type="ECO:0000256" key="1">
    <source>
        <dbReference type="SAM" id="MobiDB-lite"/>
    </source>
</evidence>
<gene>
    <name evidence="2" type="ORF">CURHAP_LOCUS4931</name>
</gene>
<reference evidence="2 3" key="1">
    <citation type="submission" date="2020-05" db="EMBL/GenBank/DDBJ databases">
        <authorList>
            <person name="Campoy J."/>
            <person name="Schneeberger K."/>
            <person name="Spophaly S."/>
        </authorList>
    </citation>
    <scope>NUCLEOTIDE SEQUENCE [LARGE SCALE GENOMIC DNA]</scope>
    <source>
        <strain evidence="2">PruArmRojPasFocal</strain>
    </source>
</reference>
<dbReference type="AlphaFoldDB" id="A0A6J5TKM8"/>
<dbReference type="Proteomes" id="UP000507222">
    <property type="component" value="Unassembled WGS sequence"/>
</dbReference>
<accession>A0A6J5TKM8</accession>
<protein>
    <submittedName>
        <fullName evidence="2">Uncharacterized protein</fullName>
    </submittedName>
</protein>
<feature type="region of interest" description="Disordered" evidence="1">
    <location>
        <begin position="1"/>
        <end position="76"/>
    </location>
</feature>
<dbReference type="EMBL" id="CAEKDK010000001">
    <property type="protein sequence ID" value="CAB4263807.1"/>
    <property type="molecule type" value="Genomic_DNA"/>
</dbReference>
<feature type="compositionally biased region" description="Low complexity" evidence="1">
    <location>
        <begin position="7"/>
        <end position="16"/>
    </location>
</feature>
<organism evidence="2 3">
    <name type="scientific">Prunus armeniaca</name>
    <name type="common">Apricot</name>
    <name type="synonym">Armeniaca vulgaris</name>
    <dbReference type="NCBI Taxonomy" id="36596"/>
    <lineage>
        <taxon>Eukaryota</taxon>
        <taxon>Viridiplantae</taxon>
        <taxon>Streptophyta</taxon>
        <taxon>Embryophyta</taxon>
        <taxon>Tracheophyta</taxon>
        <taxon>Spermatophyta</taxon>
        <taxon>Magnoliopsida</taxon>
        <taxon>eudicotyledons</taxon>
        <taxon>Gunneridae</taxon>
        <taxon>Pentapetalae</taxon>
        <taxon>rosids</taxon>
        <taxon>fabids</taxon>
        <taxon>Rosales</taxon>
        <taxon>Rosaceae</taxon>
        <taxon>Amygdaloideae</taxon>
        <taxon>Amygdaleae</taxon>
        <taxon>Prunus</taxon>
    </lineage>
</organism>
<name>A0A6J5TKM8_PRUAR</name>
<proteinExistence type="predicted"/>
<evidence type="ECO:0000313" key="3">
    <source>
        <dbReference type="Proteomes" id="UP000507222"/>
    </source>
</evidence>
<evidence type="ECO:0000313" key="2">
    <source>
        <dbReference type="EMBL" id="CAB4263807.1"/>
    </source>
</evidence>